<dbReference type="EnsemblMetazoa" id="G23764.1">
    <property type="protein sequence ID" value="G23764.1:cds"/>
    <property type="gene ID" value="G23764"/>
</dbReference>
<feature type="region of interest" description="Disordered" evidence="1">
    <location>
        <begin position="24"/>
        <end position="77"/>
    </location>
</feature>
<dbReference type="AlphaFoldDB" id="A0A8W8KJM0"/>
<feature type="compositionally biased region" description="Pro residues" evidence="1">
    <location>
        <begin position="133"/>
        <end position="143"/>
    </location>
</feature>
<dbReference type="OMA" id="QMQLENC"/>
<feature type="signal peptide" evidence="2">
    <location>
        <begin position="1"/>
        <end position="19"/>
    </location>
</feature>
<evidence type="ECO:0000256" key="2">
    <source>
        <dbReference type="SAM" id="SignalP"/>
    </source>
</evidence>
<dbReference type="Proteomes" id="UP000005408">
    <property type="component" value="Unassembled WGS sequence"/>
</dbReference>
<organism evidence="3 4">
    <name type="scientific">Magallana gigas</name>
    <name type="common">Pacific oyster</name>
    <name type="synonym">Crassostrea gigas</name>
    <dbReference type="NCBI Taxonomy" id="29159"/>
    <lineage>
        <taxon>Eukaryota</taxon>
        <taxon>Metazoa</taxon>
        <taxon>Spiralia</taxon>
        <taxon>Lophotrochozoa</taxon>
        <taxon>Mollusca</taxon>
        <taxon>Bivalvia</taxon>
        <taxon>Autobranchia</taxon>
        <taxon>Pteriomorphia</taxon>
        <taxon>Ostreida</taxon>
        <taxon>Ostreoidea</taxon>
        <taxon>Ostreidae</taxon>
        <taxon>Magallana</taxon>
    </lineage>
</organism>
<sequence length="183" mass="19701">MRVNLLLVVLLGLLALSYGFKIERRGNRGKGKGDGEGRGPPEDGGRGPPDGDDDFDNGDFDDDNDDDDDFDDADKDKRRDLPRLIVGVIAKRIQMQLENCDLSEFDSQPTTIKGAIQAMAELLLMDCGAGPTGSPPTGSPPTDSPVTGPTGNPPASTDGTLPARELEDKVVRELLNFIEKNRH</sequence>
<keyword evidence="4" id="KW-1185">Reference proteome</keyword>
<name>A0A8W8KJM0_MAGGI</name>
<reference evidence="3" key="1">
    <citation type="submission" date="2022-08" db="UniProtKB">
        <authorList>
            <consortium name="EnsemblMetazoa"/>
        </authorList>
    </citation>
    <scope>IDENTIFICATION</scope>
    <source>
        <strain evidence="3">05x7-T-G4-1.051#20</strain>
    </source>
</reference>
<feature type="compositionally biased region" description="Acidic residues" evidence="1">
    <location>
        <begin position="50"/>
        <end position="73"/>
    </location>
</feature>
<feature type="compositionally biased region" description="Basic and acidic residues" evidence="1">
    <location>
        <begin position="24"/>
        <end position="45"/>
    </location>
</feature>
<evidence type="ECO:0000256" key="1">
    <source>
        <dbReference type="SAM" id="MobiDB-lite"/>
    </source>
</evidence>
<feature type="chain" id="PRO_5036485928" evidence="2">
    <location>
        <begin position="20"/>
        <end position="183"/>
    </location>
</feature>
<proteinExistence type="predicted"/>
<protein>
    <submittedName>
        <fullName evidence="3">Uncharacterized protein</fullName>
    </submittedName>
</protein>
<accession>A0A8W8KJM0</accession>
<keyword evidence="2" id="KW-0732">Signal</keyword>
<feature type="region of interest" description="Disordered" evidence="1">
    <location>
        <begin position="127"/>
        <end position="166"/>
    </location>
</feature>
<evidence type="ECO:0000313" key="3">
    <source>
        <dbReference type="EnsemblMetazoa" id="G23764.1:cds"/>
    </source>
</evidence>
<dbReference type="OrthoDB" id="6161314at2759"/>
<evidence type="ECO:0000313" key="4">
    <source>
        <dbReference type="Proteomes" id="UP000005408"/>
    </source>
</evidence>